<sequence length="378" mass="42987">SVKNKQEQNEAKKDAGSIWKKNENANILSLENFDFSKKILYHPEKITAYKEGKRPFPTTIEVDLTNRCNHRCSFCYYAEHIGVEADKPSLDTDLLKDRLVEAKKLGTKAISFTGGGEPTIHKDYLELIKFTNEIGFDVGTITNGSAITERNVDTIIENLQWIRISMAGGDAESYSKVQGVDQFEKIVSNLKLLSKKKAEIDPNFNIGVRTLVTPDNLYSLEEFAGIIKNLNLDYWQLAPDQFTDDKGRFWNDENTQRIFSNVRDMLAERNIKLLTTTYMASQEKLDYPTTCYAHFFMVSITAEGYLTFCKNVRSETDFHIGDITKNTLTEIWDGDKTKGIEKWVRPNNCGLFCKHMAINNTLEGIVHPDSAQSPNFVG</sequence>
<dbReference type="AlphaFoldDB" id="A0A382DVB4"/>
<evidence type="ECO:0000256" key="1">
    <source>
        <dbReference type="ARBA" id="ARBA00022691"/>
    </source>
</evidence>
<dbReference type="GO" id="GO:0046872">
    <property type="term" value="F:metal ion binding"/>
    <property type="evidence" value="ECO:0007669"/>
    <property type="project" value="UniProtKB-KW"/>
</dbReference>
<dbReference type="InterPro" id="IPR013785">
    <property type="entry name" value="Aldolase_TIM"/>
</dbReference>
<evidence type="ECO:0000259" key="5">
    <source>
        <dbReference type="PROSITE" id="PS51918"/>
    </source>
</evidence>
<dbReference type="GO" id="GO:0051536">
    <property type="term" value="F:iron-sulfur cluster binding"/>
    <property type="evidence" value="ECO:0007669"/>
    <property type="project" value="UniProtKB-KW"/>
</dbReference>
<dbReference type="InterPro" id="IPR023885">
    <property type="entry name" value="4Fe4S-binding_SPASM_dom"/>
</dbReference>
<dbReference type="Pfam" id="PF13186">
    <property type="entry name" value="SPASM"/>
    <property type="match status" value="1"/>
</dbReference>
<evidence type="ECO:0000313" key="6">
    <source>
        <dbReference type="EMBL" id="SVB42446.1"/>
    </source>
</evidence>
<dbReference type="InterPro" id="IPR050377">
    <property type="entry name" value="Radical_SAM_PqqE_MftC-like"/>
</dbReference>
<dbReference type="PROSITE" id="PS51918">
    <property type="entry name" value="RADICAL_SAM"/>
    <property type="match status" value="1"/>
</dbReference>
<accession>A0A382DVB4</accession>
<organism evidence="6">
    <name type="scientific">marine metagenome</name>
    <dbReference type="NCBI Taxonomy" id="408172"/>
    <lineage>
        <taxon>unclassified sequences</taxon>
        <taxon>metagenomes</taxon>
        <taxon>ecological metagenomes</taxon>
    </lineage>
</organism>
<protein>
    <recommendedName>
        <fullName evidence="5">Radical SAM core domain-containing protein</fullName>
    </recommendedName>
</protein>
<evidence type="ECO:0000256" key="2">
    <source>
        <dbReference type="ARBA" id="ARBA00022723"/>
    </source>
</evidence>
<keyword evidence="3" id="KW-0408">Iron</keyword>
<feature type="non-terminal residue" evidence="6">
    <location>
        <position position="1"/>
    </location>
</feature>
<dbReference type="EMBL" id="UINC01041326">
    <property type="protein sequence ID" value="SVB42446.1"/>
    <property type="molecule type" value="Genomic_DNA"/>
</dbReference>
<name>A0A382DVB4_9ZZZZ</name>
<keyword evidence="2" id="KW-0479">Metal-binding</keyword>
<dbReference type="GO" id="GO:0003824">
    <property type="term" value="F:catalytic activity"/>
    <property type="evidence" value="ECO:0007669"/>
    <property type="project" value="InterPro"/>
</dbReference>
<dbReference type="Gene3D" id="3.20.20.70">
    <property type="entry name" value="Aldolase class I"/>
    <property type="match status" value="1"/>
</dbReference>
<dbReference type="SFLD" id="SFLDS00029">
    <property type="entry name" value="Radical_SAM"/>
    <property type="match status" value="1"/>
</dbReference>
<reference evidence="6" key="1">
    <citation type="submission" date="2018-05" db="EMBL/GenBank/DDBJ databases">
        <authorList>
            <person name="Lanie J.A."/>
            <person name="Ng W.-L."/>
            <person name="Kazmierczak K.M."/>
            <person name="Andrzejewski T.M."/>
            <person name="Davidsen T.M."/>
            <person name="Wayne K.J."/>
            <person name="Tettelin H."/>
            <person name="Glass J.I."/>
            <person name="Rusch D."/>
            <person name="Podicherti R."/>
            <person name="Tsui H.-C.T."/>
            <person name="Winkler M.E."/>
        </authorList>
    </citation>
    <scope>NUCLEOTIDE SEQUENCE</scope>
</reference>
<dbReference type="CDD" id="cd01335">
    <property type="entry name" value="Radical_SAM"/>
    <property type="match status" value="1"/>
</dbReference>
<evidence type="ECO:0000256" key="3">
    <source>
        <dbReference type="ARBA" id="ARBA00023004"/>
    </source>
</evidence>
<feature type="domain" description="Radical SAM core" evidence="5">
    <location>
        <begin position="54"/>
        <end position="288"/>
    </location>
</feature>
<dbReference type="InterPro" id="IPR007197">
    <property type="entry name" value="rSAM"/>
</dbReference>
<dbReference type="SUPFAM" id="SSF102114">
    <property type="entry name" value="Radical SAM enzymes"/>
    <property type="match status" value="1"/>
</dbReference>
<dbReference type="PANTHER" id="PTHR11228">
    <property type="entry name" value="RADICAL SAM DOMAIN PROTEIN"/>
    <property type="match status" value="1"/>
</dbReference>
<proteinExistence type="predicted"/>
<dbReference type="PANTHER" id="PTHR11228:SF7">
    <property type="entry name" value="PQQA PEPTIDE CYCLASE"/>
    <property type="match status" value="1"/>
</dbReference>
<keyword evidence="4" id="KW-0411">Iron-sulfur</keyword>
<dbReference type="CDD" id="cd21109">
    <property type="entry name" value="SPASM"/>
    <property type="match status" value="1"/>
</dbReference>
<dbReference type="SFLD" id="SFLDG01067">
    <property type="entry name" value="SPASM/twitch_domain_containing"/>
    <property type="match status" value="1"/>
</dbReference>
<evidence type="ECO:0000256" key="4">
    <source>
        <dbReference type="ARBA" id="ARBA00023014"/>
    </source>
</evidence>
<keyword evidence="1" id="KW-0949">S-adenosyl-L-methionine</keyword>
<dbReference type="InterPro" id="IPR058240">
    <property type="entry name" value="rSAM_sf"/>
</dbReference>
<gene>
    <name evidence="6" type="ORF">METZ01_LOCUS195300</name>
</gene>
<dbReference type="Pfam" id="PF04055">
    <property type="entry name" value="Radical_SAM"/>
    <property type="match status" value="1"/>
</dbReference>